<dbReference type="Proteomes" id="UP001056201">
    <property type="component" value="Chromosome 1"/>
</dbReference>
<evidence type="ECO:0000313" key="2">
    <source>
        <dbReference type="Proteomes" id="UP001056201"/>
    </source>
</evidence>
<name>A0ABY4S3C0_AQUTE</name>
<reference evidence="1" key="1">
    <citation type="submission" date="2022-05" db="EMBL/GenBank/DDBJ databases">
        <title>An RpoN-dependent PEP-CTERM gene is involved in floc formation of an Aquincola tertiaricarbonis strain.</title>
        <authorList>
            <person name="Qiu D."/>
            <person name="Xia M."/>
        </authorList>
    </citation>
    <scope>NUCLEOTIDE SEQUENCE</scope>
    <source>
        <strain evidence="1">RN12</strain>
    </source>
</reference>
<keyword evidence="2" id="KW-1185">Reference proteome</keyword>
<dbReference type="InterPro" id="IPR035093">
    <property type="entry name" value="RelE/ParE_toxin_dom_sf"/>
</dbReference>
<dbReference type="RefSeq" id="WP_250196157.1">
    <property type="nucleotide sequence ID" value="NZ_CP097635.1"/>
</dbReference>
<proteinExistence type="predicted"/>
<protein>
    <submittedName>
        <fullName evidence="1">Type II toxin-antitoxin system RelE/ParE family toxin</fullName>
    </submittedName>
</protein>
<organism evidence="1 2">
    <name type="scientific">Aquincola tertiaricarbonis</name>
    <dbReference type="NCBI Taxonomy" id="391953"/>
    <lineage>
        <taxon>Bacteria</taxon>
        <taxon>Pseudomonadati</taxon>
        <taxon>Pseudomonadota</taxon>
        <taxon>Betaproteobacteria</taxon>
        <taxon>Burkholderiales</taxon>
        <taxon>Sphaerotilaceae</taxon>
        <taxon>Aquincola</taxon>
    </lineage>
</organism>
<accession>A0ABY4S3C0</accession>
<gene>
    <name evidence="1" type="ORF">MW290_04950</name>
</gene>
<evidence type="ECO:0000313" key="1">
    <source>
        <dbReference type="EMBL" id="URI07936.1"/>
    </source>
</evidence>
<dbReference type="Gene3D" id="3.30.2310.20">
    <property type="entry name" value="RelE-like"/>
    <property type="match status" value="1"/>
</dbReference>
<sequence>MKPAVLRPLALRDQQGEVRHYRKEGGTRLAVKVARDTNKALDQIELEPGIGSPRLGKLLGIPGLRTWRVGKFPLLWCYFERGGHLDVVRLLGERQDIIAILGGEFGAN</sequence>
<dbReference type="EMBL" id="CP097635">
    <property type="protein sequence ID" value="URI07936.1"/>
    <property type="molecule type" value="Genomic_DNA"/>
</dbReference>